<proteinExistence type="predicted"/>
<name>A0ACB7RNL1_HYAAI</name>
<evidence type="ECO:0000313" key="1">
    <source>
        <dbReference type="EMBL" id="KAH6924068.1"/>
    </source>
</evidence>
<gene>
    <name evidence="1" type="ORF">HPB50_011150</name>
</gene>
<organism evidence="1 2">
    <name type="scientific">Hyalomma asiaticum</name>
    <name type="common">Tick</name>
    <dbReference type="NCBI Taxonomy" id="266040"/>
    <lineage>
        <taxon>Eukaryota</taxon>
        <taxon>Metazoa</taxon>
        <taxon>Ecdysozoa</taxon>
        <taxon>Arthropoda</taxon>
        <taxon>Chelicerata</taxon>
        <taxon>Arachnida</taxon>
        <taxon>Acari</taxon>
        <taxon>Parasitiformes</taxon>
        <taxon>Ixodida</taxon>
        <taxon>Ixodoidea</taxon>
        <taxon>Ixodidae</taxon>
        <taxon>Hyalomminae</taxon>
        <taxon>Hyalomma</taxon>
    </lineage>
</organism>
<accession>A0ACB7RNL1</accession>
<evidence type="ECO:0000313" key="2">
    <source>
        <dbReference type="Proteomes" id="UP000821845"/>
    </source>
</evidence>
<dbReference type="EMBL" id="CM023488">
    <property type="protein sequence ID" value="KAH6924068.1"/>
    <property type="molecule type" value="Genomic_DNA"/>
</dbReference>
<reference evidence="1" key="1">
    <citation type="submission" date="2020-05" db="EMBL/GenBank/DDBJ databases">
        <title>Large-scale comparative analyses of tick genomes elucidate their genetic diversity and vector capacities.</title>
        <authorList>
            <person name="Jia N."/>
            <person name="Wang J."/>
            <person name="Shi W."/>
            <person name="Du L."/>
            <person name="Sun Y."/>
            <person name="Zhan W."/>
            <person name="Jiang J."/>
            <person name="Wang Q."/>
            <person name="Zhang B."/>
            <person name="Ji P."/>
            <person name="Sakyi L.B."/>
            <person name="Cui X."/>
            <person name="Yuan T."/>
            <person name="Jiang B."/>
            <person name="Yang W."/>
            <person name="Lam T.T.-Y."/>
            <person name="Chang Q."/>
            <person name="Ding S."/>
            <person name="Wang X."/>
            <person name="Zhu J."/>
            <person name="Ruan X."/>
            <person name="Zhao L."/>
            <person name="Wei J."/>
            <person name="Que T."/>
            <person name="Du C."/>
            <person name="Cheng J."/>
            <person name="Dai P."/>
            <person name="Han X."/>
            <person name="Huang E."/>
            <person name="Gao Y."/>
            <person name="Liu J."/>
            <person name="Shao H."/>
            <person name="Ye R."/>
            <person name="Li L."/>
            <person name="Wei W."/>
            <person name="Wang X."/>
            <person name="Wang C."/>
            <person name="Yang T."/>
            <person name="Huo Q."/>
            <person name="Li W."/>
            <person name="Guo W."/>
            <person name="Chen H."/>
            <person name="Zhou L."/>
            <person name="Ni X."/>
            <person name="Tian J."/>
            <person name="Zhou Y."/>
            <person name="Sheng Y."/>
            <person name="Liu T."/>
            <person name="Pan Y."/>
            <person name="Xia L."/>
            <person name="Li J."/>
            <person name="Zhao F."/>
            <person name="Cao W."/>
        </authorList>
    </citation>
    <scope>NUCLEOTIDE SEQUENCE</scope>
    <source>
        <strain evidence="1">Hyas-2018</strain>
    </source>
</reference>
<comment type="caution">
    <text evidence="1">The sequence shown here is derived from an EMBL/GenBank/DDBJ whole genome shotgun (WGS) entry which is preliminary data.</text>
</comment>
<protein>
    <submittedName>
        <fullName evidence="1">Uncharacterized protein</fullName>
    </submittedName>
</protein>
<sequence length="106" mass="11476">MNSNGGAVASHRTAEPPQVKGNHFSSAAEDLSTEFDDSALTRLTMTEIRQRRTCNVGPSSSDVQVFVENQNVSVLVPFFLFYAETSLRKLSCVGMALKPGQPVATK</sequence>
<dbReference type="Proteomes" id="UP000821845">
    <property type="component" value="Chromosome 8"/>
</dbReference>
<keyword evidence="2" id="KW-1185">Reference proteome</keyword>